<dbReference type="PANTHER" id="PTHR43875:SF15">
    <property type="entry name" value="TREHALOSE IMPORT ATP-BINDING PROTEIN SUGC"/>
    <property type="match status" value="1"/>
</dbReference>
<keyword evidence="9" id="KW-1185">Reference proteome</keyword>
<evidence type="ECO:0000256" key="5">
    <source>
        <dbReference type="ARBA" id="ARBA00022967"/>
    </source>
</evidence>
<dbReference type="InterPro" id="IPR027417">
    <property type="entry name" value="P-loop_NTPase"/>
</dbReference>
<gene>
    <name evidence="8" type="ORF">LRP50_14765</name>
</gene>
<evidence type="ECO:0000256" key="6">
    <source>
        <dbReference type="ARBA" id="ARBA00023136"/>
    </source>
</evidence>
<dbReference type="InterPro" id="IPR017871">
    <property type="entry name" value="ABC_transporter-like_CS"/>
</dbReference>
<feature type="domain" description="ABC transporter" evidence="7">
    <location>
        <begin position="4"/>
        <end position="234"/>
    </location>
</feature>
<dbReference type="InterPro" id="IPR008995">
    <property type="entry name" value="Mo/tungstate-bd_C_term_dom"/>
</dbReference>
<dbReference type="Gene3D" id="2.40.50.140">
    <property type="entry name" value="Nucleic acid-binding proteins"/>
    <property type="match status" value="1"/>
</dbReference>
<dbReference type="Gene3D" id="3.40.50.300">
    <property type="entry name" value="P-loop containing nucleotide triphosphate hydrolases"/>
    <property type="match status" value="1"/>
</dbReference>
<sequence>MADITVANLHKRFDRFVAVKNSTFTINDGEFFVLLGPSGCGKTTTLRMIAGLELPTSGQIKIEGDDVSFLRASQRDIAFVFQMFALYPHMNVRQNISFPLKCQGVARAEIKERVAEVADILRIEHLLDSPVGGLSSGDKQRVSLGRAIIRKPQAFLMDEPLGALDSEFRHLMCSELKELHNRMGATTVYVTHDQLEAMSMADKIMVMNHSVIEQVGAPQFIYDFPNTIFVAKFLGEPSMNIIEFEGNVAQGADSVCINSIKIAVARIVEGVQTKKLALGVRPEHVSLVEFSHLKGMIDAVEYLGTTQVLTINSTIGTLKARVDSYIAVERGQQVYLQLDPEHTSIFDRETDQVIMNTRYEEAYHDKA</sequence>
<dbReference type="InterPro" id="IPR013611">
    <property type="entry name" value="Transp-assoc_OB_typ2"/>
</dbReference>
<name>A0ABT5R2B4_9GAMM</name>
<dbReference type="SUPFAM" id="SSF52540">
    <property type="entry name" value="P-loop containing nucleoside triphosphate hydrolases"/>
    <property type="match status" value="1"/>
</dbReference>
<dbReference type="SMART" id="SM00382">
    <property type="entry name" value="AAA"/>
    <property type="match status" value="1"/>
</dbReference>
<evidence type="ECO:0000256" key="1">
    <source>
        <dbReference type="ARBA" id="ARBA00022448"/>
    </source>
</evidence>
<dbReference type="InterPro" id="IPR012340">
    <property type="entry name" value="NA-bd_OB-fold"/>
</dbReference>
<proteinExistence type="predicted"/>
<dbReference type="EMBL" id="JAJUBC010000016">
    <property type="protein sequence ID" value="MDD1794394.1"/>
    <property type="molecule type" value="Genomic_DNA"/>
</dbReference>
<evidence type="ECO:0000256" key="2">
    <source>
        <dbReference type="ARBA" id="ARBA00022475"/>
    </source>
</evidence>
<dbReference type="PANTHER" id="PTHR43875">
    <property type="entry name" value="MALTODEXTRIN IMPORT ATP-BINDING PROTEIN MSMX"/>
    <property type="match status" value="1"/>
</dbReference>
<keyword evidence="6" id="KW-0472">Membrane</keyword>
<protein>
    <submittedName>
        <fullName evidence="8">ABC transporter ATP-binding protein</fullName>
    </submittedName>
</protein>
<dbReference type="PROSITE" id="PS50893">
    <property type="entry name" value="ABC_TRANSPORTER_2"/>
    <property type="match status" value="1"/>
</dbReference>
<keyword evidence="5" id="KW-1278">Translocase</keyword>
<reference evidence="8" key="1">
    <citation type="submission" date="2021-12" db="EMBL/GenBank/DDBJ databases">
        <title>Enterovibrio ZSDZ35 sp. nov. and Enterovibrio ZSDZ42 sp. nov., isolated from coastal seawater in Qingdao.</title>
        <authorList>
            <person name="Zhang P."/>
        </authorList>
    </citation>
    <scope>NUCLEOTIDE SEQUENCE</scope>
    <source>
        <strain evidence="8">ZSDZ42</strain>
    </source>
</reference>
<keyword evidence="4 8" id="KW-0067">ATP-binding</keyword>
<comment type="caution">
    <text evidence="8">The sequence shown here is derived from an EMBL/GenBank/DDBJ whole genome shotgun (WGS) entry which is preliminary data.</text>
</comment>
<dbReference type="Pfam" id="PF00005">
    <property type="entry name" value="ABC_tran"/>
    <property type="match status" value="1"/>
</dbReference>
<evidence type="ECO:0000313" key="8">
    <source>
        <dbReference type="EMBL" id="MDD1794394.1"/>
    </source>
</evidence>
<evidence type="ECO:0000256" key="4">
    <source>
        <dbReference type="ARBA" id="ARBA00022840"/>
    </source>
</evidence>
<evidence type="ECO:0000256" key="3">
    <source>
        <dbReference type="ARBA" id="ARBA00022741"/>
    </source>
</evidence>
<dbReference type="Proteomes" id="UP001149400">
    <property type="component" value="Unassembled WGS sequence"/>
</dbReference>
<evidence type="ECO:0000259" key="7">
    <source>
        <dbReference type="PROSITE" id="PS50893"/>
    </source>
</evidence>
<keyword evidence="2" id="KW-1003">Cell membrane</keyword>
<organism evidence="8 9">
    <name type="scientific">Enterovibrio gelatinilyticus</name>
    <dbReference type="NCBI Taxonomy" id="2899819"/>
    <lineage>
        <taxon>Bacteria</taxon>
        <taxon>Pseudomonadati</taxon>
        <taxon>Pseudomonadota</taxon>
        <taxon>Gammaproteobacteria</taxon>
        <taxon>Vibrionales</taxon>
        <taxon>Vibrionaceae</taxon>
        <taxon>Enterovibrio</taxon>
    </lineage>
</organism>
<evidence type="ECO:0000313" key="9">
    <source>
        <dbReference type="Proteomes" id="UP001149400"/>
    </source>
</evidence>
<accession>A0ABT5R2B4</accession>
<keyword evidence="1" id="KW-0813">Transport</keyword>
<dbReference type="Gene3D" id="2.40.50.100">
    <property type="match status" value="1"/>
</dbReference>
<dbReference type="InterPro" id="IPR003593">
    <property type="entry name" value="AAA+_ATPase"/>
</dbReference>
<keyword evidence="3" id="KW-0547">Nucleotide-binding</keyword>
<dbReference type="InterPro" id="IPR047641">
    <property type="entry name" value="ABC_transpr_MalK/UgpC-like"/>
</dbReference>
<dbReference type="SUPFAM" id="SSF50331">
    <property type="entry name" value="MOP-like"/>
    <property type="match status" value="1"/>
</dbReference>
<dbReference type="PROSITE" id="PS00211">
    <property type="entry name" value="ABC_TRANSPORTER_1"/>
    <property type="match status" value="1"/>
</dbReference>
<dbReference type="RefSeq" id="WP_274165222.1">
    <property type="nucleotide sequence ID" value="NZ_JAJUBC010000016.1"/>
</dbReference>
<dbReference type="InterPro" id="IPR003439">
    <property type="entry name" value="ABC_transporter-like_ATP-bd"/>
</dbReference>
<dbReference type="Pfam" id="PF08402">
    <property type="entry name" value="TOBE_2"/>
    <property type="match status" value="1"/>
</dbReference>
<dbReference type="GO" id="GO:0005524">
    <property type="term" value="F:ATP binding"/>
    <property type="evidence" value="ECO:0007669"/>
    <property type="project" value="UniProtKB-KW"/>
</dbReference>